<organism evidence="2 3">
    <name type="scientific">Stackebrandtia nassauensis (strain DSM 44728 / CIP 108903 / NRRL B-16338 / NBRC 102104 / LLR-40K-21)</name>
    <dbReference type="NCBI Taxonomy" id="446470"/>
    <lineage>
        <taxon>Bacteria</taxon>
        <taxon>Bacillati</taxon>
        <taxon>Actinomycetota</taxon>
        <taxon>Actinomycetes</taxon>
        <taxon>Glycomycetales</taxon>
        <taxon>Glycomycetaceae</taxon>
        <taxon>Stackebrandtia</taxon>
    </lineage>
</organism>
<dbReference type="HOGENOM" id="CLU_081211_0_1_11"/>
<dbReference type="Proteomes" id="UP000000844">
    <property type="component" value="Chromosome"/>
</dbReference>
<dbReference type="eggNOG" id="COG3595">
    <property type="taxonomic scope" value="Bacteria"/>
</dbReference>
<dbReference type="KEGG" id="sna:Snas_4276"/>
<gene>
    <name evidence="2" type="ordered locus">Snas_4276</name>
</gene>
<feature type="domain" description="DUF4097" evidence="1">
    <location>
        <begin position="13"/>
        <end position="211"/>
    </location>
</feature>
<reference evidence="2 3" key="1">
    <citation type="journal article" date="2009" name="Stand. Genomic Sci.">
        <title>Complete genome sequence of Stackebrandtia nassauensis type strain (LLR-40K-21).</title>
        <authorList>
            <person name="Munk C."/>
            <person name="Lapidus A."/>
            <person name="Copeland A."/>
            <person name="Jando M."/>
            <person name="Mayilraj S."/>
            <person name="Glavina Del Rio T."/>
            <person name="Nolan M."/>
            <person name="Chen F."/>
            <person name="Lucas S."/>
            <person name="Tice H."/>
            <person name="Cheng J.F."/>
            <person name="Han C."/>
            <person name="Detter J.C."/>
            <person name="Bruce D."/>
            <person name="Goodwin L."/>
            <person name="Chain P."/>
            <person name="Pitluck S."/>
            <person name="Goker M."/>
            <person name="Ovchinikova G."/>
            <person name="Pati A."/>
            <person name="Ivanova N."/>
            <person name="Mavromatis K."/>
            <person name="Chen A."/>
            <person name="Palaniappan K."/>
            <person name="Land M."/>
            <person name="Hauser L."/>
            <person name="Chang Y.J."/>
            <person name="Jeffries C.D."/>
            <person name="Bristow J."/>
            <person name="Eisen J.A."/>
            <person name="Markowitz V."/>
            <person name="Hugenholtz P."/>
            <person name="Kyrpides N.C."/>
            <person name="Klenk H.P."/>
        </authorList>
    </citation>
    <scope>NUCLEOTIDE SEQUENCE [LARGE SCALE GENOMIC DNA]</scope>
    <source>
        <strain evidence="3">DSM 44728 / CIP 108903 / NRRL B-16338 / NBRC 102104 / LLR-40K-21</strain>
    </source>
</reference>
<dbReference type="RefSeq" id="WP_013019496.1">
    <property type="nucleotide sequence ID" value="NC_013947.1"/>
</dbReference>
<protein>
    <recommendedName>
        <fullName evidence="1">DUF4097 domain-containing protein</fullName>
    </recommendedName>
</protein>
<evidence type="ECO:0000313" key="2">
    <source>
        <dbReference type="EMBL" id="ADD43925.1"/>
    </source>
</evidence>
<proteinExistence type="predicted"/>
<name>D3Q2J2_STANL</name>
<dbReference type="STRING" id="446470.Snas_4276"/>
<dbReference type="OrthoDB" id="3252095at2"/>
<evidence type="ECO:0000313" key="3">
    <source>
        <dbReference type="Proteomes" id="UP000000844"/>
    </source>
</evidence>
<sequence>MPEFACDGPISVNITLASGSCEVVAEDRANAVVTVTPHKNNSKSKEAAEKTSVDFRDNKLTVRAPDMTSWLLGGNAAIDVVVKVPVGSNVTTKSASASINYQGQLEVVSATTASGSITVEKATEASVNTASGDAHVIECVGAARGNTVSGDLQLDHVGGDVNAKSVSGDVRIGYAGGSLQGNSVSGDINVNSISTGHCRVKSVSGAVSIGIAPGTGVWMDVTSVSGNTSSDLAVGDMPAAAAANLELHVNTISGNIDLFRAQPV</sequence>
<dbReference type="InterPro" id="IPR025164">
    <property type="entry name" value="Toastrack_DUF4097"/>
</dbReference>
<dbReference type="EMBL" id="CP001778">
    <property type="protein sequence ID" value="ADD43925.1"/>
    <property type="molecule type" value="Genomic_DNA"/>
</dbReference>
<evidence type="ECO:0000259" key="1">
    <source>
        <dbReference type="Pfam" id="PF13349"/>
    </source>
</evidence>
<keyword evidence="3" id="KW-1185">Reference proteome</keyword>
<dbReference type="Pfam" id="PF13349">
    <property type="entry name" value="DUF4097"/>
    <property type="match status" value="1"/>
</dbReference>
<accession>D3Q2J2</accession>
<dbReference type="AlphaFoldDB" id="D3Q2J2"/>